<reference evidence="2" key="1">
    <citation type="submission" date="2020-02" db="EMBL/GenBank/DDBJ databases">
        <authorList>
            <person name="Gao J."/>
            <person name="Sun J."/>
        </authorList>
    </citation>
    <scope>NUCLEOTIDE SEQUENCE</scope>
    <source>
        <strain evidence="2">602-2</strain>
    </source>
</reference>
<gene>
    <name evidence="2" type="ORF">G5B46_07885</name>
</gene>
<sequence>MRRALPGAILVALAASAALADPKPAPKPDYVAKGEAARAVSRQVRHHDVSPFAALDELGSLGRAWSSSSFYALRDGAGGHRWVVRRAWGNLSGAGGLAWADSRTCPAVVALLKGMETLTLRPDVPGLGVDDLKAPSTDPGLYMLWSYRAVSEGGGWTMGLGATGDDASPLARWWNAAAPGLKPCWTEQEPG</sequence>
<evidence type="ECO:0000313" key="2">
    <source>
        <dbReference type="EMBL" id="NGM49523.1"/>
    </source>
</evidence>
<organism evidence="2">
    <name type="scientific">Caulobacter sp. 602-2</name>
    <dbReference type="NCBI Taxonomy" id="2710887"/>
    <lineage>
        <taxon>Bacteria</taxon>
        <taxon>Pseudomonadati</taxon>
        <taxon>Pseudomonadota</taxon>
        <taxon>Alphaproteobacteria</taxon>
        <taxon>Caulobacterales</taxon>
        <taxon>Caulobacteraceae</taxon>
        <taxon>Caulobacter</taxon>
    </lineage>
</organism>
<comment type="caution">
    <text evidence="2">The sequence shown here is derived from an EMBL/GenBank/DDBJ whole genome shotgun (WGS) entry which is preliminary data.</text>
</comment>
<protein>
    <submittedName>
        <fullName evidence="2">Uncharacterized protein</fullName>
    </submittedName>
</protein>
<keyword evidence="1" id="KW-0732">Signal</keyword>
<dbReference type="EMBL" id="JAAKGT010000002">
    <property type="protein sequence ID" value="NGM49523.1"/>
    <property type="molecule type" value="Genomic_DNA"/>
</dbReference>
<feature type="chain" id="PRO_5026250063" evidence="1">
    <location>
        <begin position="21"/>
        <end position="191"/>
    </location>
</feature>
<proteinExistence type="predicted"/>
<dbReference type="AlphaFoldDB" id="A0A6G4QVL0"/>
<name>A0A6G4QVL0_9CAUL</name>
<feature type="signal peptide" evidence="1">
    <location>
        <begin position="1"/>
        <end position="20"/>
    </location>
</feature>
<evidence type="ECO:0000256" key="1">
    <source>
        <dbReference type="SAM" id="SignalP"/>
    </source>
</evidence>
<dbReference type="RefSeq" id="WP_165257485.1">
    <property type="nucleotide sequence ID" value="NZ_JAAKGT010000002.1"/>
</dbReference>
<accession>A0A6G4QVL0</accession>